<evidence type="ECO:0000256" key="1">
    <source>
        <dbReference type="SAM" id="Phobius"/>
    </source>
</evidence>
<organism evidence="2 3">
    <name type="scientific">Algivirga pacifica</name>
    <dbReference type="NCBI Taxonomy" id="1162670"/>
    <lineage>
        <taxon>Bacteria</taxon>
        <taxon>Pseudomonadati</taxon>
        <taxon>Bacteroidota</taxon>
        <taxon>Cytophagia</taxon>
        <taxon>Cytophagales</taxon>
        <taxon>Flammeovirgaceae</taxon>
        <taxon>Algivirga</taxon>
    </lineage>
</organism>
<evidence type="ECO:0000313" key="3">
    <source>
        <dbReference type="Proteomes" id="UP001500298"/>
    </source>
</evidence>
<feature type="transmembrane region" description="Helical" evidence="1">
    <location>
        <begin position="55"/>
        <end position="73"/>
    </location>
</feature>
<feature type="transmembrane region" description="Helical" evidence="1">
    <location>
        <begin position="21"/>
        <end position="43"/>
    </location>
</feature>
<keyword evidence="1" id="KW-1133">Transmembrane helix</keyword>
<dbReference type="RefSeq" id="WP_345372034.1">
    <property type="nucleotide sequence ID" value="NZ_BAABJX010000035.1"/>
</dbReference>
<name>A0ABP9DAN6_9BACT</name>
<evidence type="ECO:0000313" key="2">
    <source>
        <dbReference type="EMBL" id="GAA4837658.1"/>
    </source>
</evidence>
<sequence>MEDKATDIAFGSVTIGSYADFLMYASYGLMALALLGVLLGVVFKMATDPKSAVKSIAGVALIAAIFGISWVLADGAFTEEQQLVHMGLKRDQVTEATNISKLVGSGLYMFYILAAVTAIAAVFNSFAKVFK</sequence>
<feature type="transmembrane region" description="Helical" evidence="1">
    <location>
        <begin position="108"/>
        <end position="127"/>
    </location>
</feature>
<keyword evidence="1" id="KW-0812">Transmembrane</keyword>
<accession>A0ABP9DAN6</accession>
<proteinExistence type="predicted"/>
<comment type="caution">
    <text evidence="2">The sequence shown here is derived from an EMBL/GenBank/DDBJ whole genome shotgun (WGS) entry which is preliminary data.</text>
</comment>
<evidence type="ECO:0008006" key="4">
    <source>
        <dbReference type="Google" id="ProtNLM"/>
    </source>
</evidence>
<reference evidence="3" key="1">
    <citation type="journal article" date="2019" name="Int. J. Syst. Evol. Microbiol.">
        <title>The Global Catalogue of Microorganisms (GCM) 10K type strain sequencing project: providing services to taxonomists for standard genome sequencing and annotation.</title>
        <authorList>
            <consortium name="The Broad Institute Genomics Platform"/>
            <consortium name="The Broad Institute Genome Sequencing Center for Infectious Disease"/>
            <person name="Wu L."/>
            <person name="Ma J."/>
        </authorList>
    </citation>
    <scope>NUCLEOTIDE SEQUENCE [LARGE SCALE GENOMIC DNA]</scope>
    <source>
        <strain evidence="3">JCM 18326</strain>
    </source>
</reference>
<keyword evidence="3" id="KW-1185">Reference proteome</keyword>
<gene>
    <name evidence="2" type="ORF">GCM10023331_23520</name>
</gene>
<dbReference type="Proteomes" id="UP001500298">
    <property type="component" value="Unassembled WGS sequence"/>
</dbReference>
<dbReference type="EMBL" id="BAABJX010000035">
    <property type="protein sequence ID" value="GAA4837658.1"/>
    <property type="molecule type" value="Genomic_DNA"/>
</dbReference>
<keyword evidence="1" id="KW-0472">Membrane</keyword>
<protein>
    <recommendedName>
        <fullName evidence="4">MotA/TolQ/ExbB proton channel domain-containing protein</fullName>
    </recommendedName>
</protein>